<sequence>MNGSVKKKGMKVNVSKTKMMVFERGESTTECNIHKEGEKVEQVKEFVYLGSLSTNDGKHDKDIEGKVNTENKVNEALLPTMNSKSVSREVRLAIHYRSLIPTLIFASKS</sequence>
<name>A0A4C1XAF7_EUMVA</name>
<evidence type="ECO:0000313" key="1">
    <source>
        <dbReference type="EMBL" id="GBP60060.1"/>
    </source>
</evidence>
<evidence type="ECO:0008006" key="3">
    <source>
        <dbReference type="Google" id="ProtNLM"/>
    </source>
</evidence>
<dbReference type="Proteomes" id="UP000299102">
    <property type="component" value="Unassembled WGS sequence"/>
</dbReference>
<comment type="caution">
    <text evidence="1">The sequence shown here is derived from an EMBL/GenBank/DDBJ whole genome shotgun (WGS) entry which is preliminary data.</text>
</comment>
<accession>A0A4C1XAF7</accession>
<gene>
    <name evidence="1" type="ORF">EVAR_44270_1</name>
</gene>
<keyword evidence="2" id="KW-1185">Reference proteome</keyword>
<evidence type="ECO:0000313" key="2">
    <source>
        <dbReference type="Proteomes" id="UP000299102"/>
    </source>
</evidence>
<organism evidence="1 2">
    <name type="scientific">Eumeta variegata</name>
    <name type="common">Bagworm moth</name>
    <name type="synonym">Eumeta japonica</name>
    <dbReference type="NCBI Taxonomy" id="151549"/>
    <lineage>
        <taxon>Eukaryota</taxon>
        <taxon>Metazoa</taxon>
        <taxon>Ecdysozoa</taxon>
        <taxon>Arthropoda</taxon>
        <taxon>Hexapoda</taxon>
        <taxon>Insecta</taxon>
        <taxon>Pterygota</taxon>
        <taxon>Neoptera</taxon>
        <taxon>Endopterygota</taxon>
        <taxon>Lepidoptera</taxon>
        <taxon>Glossata</taxon>
        <taxon>Ditrysia</taxon>
        <taxon>Tineoidea</taxon>
        <taxon>Psychidae</taxon>
        <taxon>Oiketicinae</taxon>
        <taxon>Eumeta</taxon>
    </lineage>
</organism>
<dbReference type="OrthoDB" id="425681at2759"/>
<dbReference type="EMBL" id="BGZK01000777">
    <property type="protein sequence ID" value="GBP60060.1"/>
    <property type="molecule type" value="Genomic_DNA"/>
</dbReference>
<proteinExistence type="predicted"/>
<dbReference type="AlphaFoldDB" id="A0A4C1XAF7"/>
<protein>
    <recommendedName>
        <fullName evidence="3">Reverse transcriptase domain-containing protein</fullName>
    </recommendedName>
</protein>
<reference evidence="1 2" key="1">
    <citation type="journal article" date="2019" name="Commun. Biol.">
        <title>The bagworm genome reveals a unique fibroin gene that provides high tensile strength.</title>
        <authorList>
            <person name="Kono N."/>
            <person name="Nakamura H."/>
            <person name="Ohtoshi R."/>
            <person name="Tomita M."/>
            <person name="Numata K."/>
            <person name="Arakawa K."/>
        </authorList>
    </citation>
    <scope>NUCLEOTIDE SEQUENCE [LARGE SCALE GENOMIC DNA]</scope>
</reference>
<dbReference type="STRING" id="151549.A0A4C1XAF7"/>